<gene>
    <name evidence="5" type="ORF">HMPREF1316_1278</name>
</gene>
<protein>
    <recommendedName>
        <fullName evidence="4">Type 1 encapsulin shell protein</fullName>
    </recommendedName>
</protein>
<keyword evidence="3" id="KW-1284">Encapsulin nanocompartment</keyword>
<dbReference type="RefSeq" id="WP_021726939.1">
    <property type="nucleotide sequence ID" value="NZ_AWEZ01000064.1"/>
</dbReference>
<dbReference type="GO" id="GO:0140737">
    <property type="term" value="C:encapsulin nanocompartment"/>
    <property type="evidence" value="ECO:0007669"/>
    <property type="project" value="UniProtKB-SubCell"/>
</dbReference>
<dbReference type="AlphaFoldDB" id="U2TJ33"/>
<dbReference type="Pfam" id="PF04454">
    <property type="entry name" value="Linocin_M18"/>
    <property type="match status" value="1"/>
</dbReference>
<dbReference type="Proteomes" id="UP000016638">
    <property type="component" value="Unassembled WGS sequence"/>
</dbReference>
<name>U2TJ33_9ACTN</name>
<evidence type="ECO:0000313" key="6">
    <source>
        <dbReference type="Proteomes" id="UP000016638"/>
    </source>
</evidence>
<dbReference type="EMBL" id="AWEZ01000064">
    <property type="protein sequence ID" value="ERL06485.1"/>
    <property type="molecule type" value="Genomic_DNA"/>
</dbReference>
<evidence type="ECO:0000256" key="3">
    <source>
        <dbReference type="ARBA" id="ARBA00033787"/>
    </source>
</evidence>
<dbReference type="InterPro" id="IPR007544">
    <property type="entry name" value="ENCAP"/>
</dbReference>
<evidence type="ECO:0000313" key="5">
    <source>
        <dbReference type="EMBL" id="ERL06485.1"/>
    </source>
</evidence>
<dbReference type="Gene3D" id="3.30.2320.10">
    <property type="entry name" value="hypothetical protein PF0899 domain"/>
    <property type="match status" value="1"/>
</dbReference>
<dbReference type="eggNOG" id="COG1659">
    <property type="taxonomic scope" value="Bacteria"/>
</dbReference>
<dbReference type="Gene3D" id="3.30.2400.30">
    <property type="match status" value="1"/>
</dbReference>
<comment type="similarity">
    <text evidence="2">Belongs to the encapsulin family. Family 1 subfamily.</text>
</comment>
<sequence>MDYLMRDDSKLTDVQWDEVDAKVIAAAKAVLTGRKFLDIYGPLGSGIQMLEAPTAQDGGRRAVELPMLSADFTLSWRAIQAAERMGIPLSYSEVSVAATDCALQEDRMIFLGNEEYGTAGLLGLPEAQKAEARDWSEGENAFTDVAGGLQALLESQVYGEKALVVSPDVYVQLQRIQPGTGTLEGKRIAALIEGKIFQTPVLPTKTALLLACGEQNMDLAIGQDMITGYLGSSELDHDFRVFETALLRVKNQRAVVVFQG</sequence>
<reference evidence="5 6" key="1">
    <citation type="submission" date="2013-08" db="EMBL/GenBank/DDBJ databases">
        <authorList>
            <person name="Durkin A.S."/>
            <person name="Haft D.R."/>
            <person name="McCorrison J."/>
            <person name="Torralba M."/>
            <person name="Gillis M."/>
            <person name="Haft D.H."/>
            <person name="Methe B."/>
            <person name="Sutton G."/>
            <person name="Nelson K.E."/>
        </authorList>
    </citation>
    <scope>NUCLEOTIDE SEQUENCE [LARGE SCALE GENOMIC DNA]</scope>
    <source>
        <strain evidence="5 6">F0195</strain>
    </source>
</reference>
<accession>U2TJ33</accession>
<evidence type="ECO:0000256" key="1">
    <source>
        <dbReference type="ARBA" id="ARBA00033738"/>
    </source>
</evidence>
<comment type="subcellular location">
    <subcellularLocation>
        <location evidence="1">Encapsulin nanocompartment</location>
    </subcellularLocation>
</comment>
<dbReference type="InterPro" id="IPR051429">
    <property type="entry name" value="Encapsulin_nc"/>
</dbReference>
<comment type="caution">
    <text evidence="5">The sequence shown here is derived from an EMBL/GenBank/DDBJ whole genome shotgun (WGS) entry which is preliminary data.</text>
</comment>
<dbReference type="OrthoDB" id="2922at2"/>
<dbReference type="PANTHER" id="PTHR37165">
    <property type="entry name" value="PEPTIDASE U56 FAMILY"/>
    <property type="match status" value="1"/>
</dbReference>
<dbReference type="GO" id="GO:0004601">
    <property type="term" value="F:peroxidase activity"/>
    <property type="evidence" value="ECO:0007669"/>
    <property type="project" value="UniProtKB-KW"/>
</dbReference>
<keyword evidence="6" id="KW-1185">Reference proteome</keyword>
<keyword evidence="5" id="KW-0575">Peroxidase</keyword>
<organism evidence="5 6">
    <name type="scientific">Olsenella profusa F0195</name>
    <dbReference type="NCBI Taxonomy" id="1125712"/>
    <lineage>
        <taxon>Bacteria</taxon>
        <taxon>Bacillati</taxon>
        <taxon>Actinomycetota</taxon>
        <taxon>Coriobacteriia</taxon>
        <taxon>Coriobacteriales</taxon>
        <taxon>Atopobiaceae</taxon>
        <taxon>Olsenella</taxon>
    </lineage>
</organism>
<keyword evidence="5" id="KW-0560">Oxidoreductase</keyword>
<dbReference type="PIRSF" id="PIRSF019254">
    <property type="entry name" value="CFP29"/>
    <property type="match status" value="1"/>
</dbReference>
<dbReference type="NCBIfam" id="NF041155">
    <property type="entry name" value="encap_f1"/>
    <property type="match status" value="1"/>
</dbReference>
<dbReference type="PATRIC" id="fig|1125712.3.peg.2045"/>
<evidence type="ECO:0000256" key="4">
    <source>
        <dbReference type="ARBA" id="ARBA00050023"/>
    </source>
</evidence>
<evidence type="ECO:0000256" key="2">
    <source>
        <dbReference type="ARBA" id="ARBA00033743"/>
    </source>
</evidence>
<dbReference type="PANTHER" id="PTHR37165:SF1">
    <property type="entry name" value="TYPE 1 ENCAPSULIN SHELL PROTEIN"/>
    <property type="match status" value="1"/>
</dbReference>
<proteinExistence type="inferred from homology"/>